<comment type="subcellular location">
    <subcellularLocation>
        <location evidence="1">Mitochondrion</location>
    </subcellularLocation>
</comment>
<dbReference type="InterPro" id="IPR000999">
    <property type="entry name" value="RNase_III_dom"/>
</dbReference>
<proteinExistence type="inferred from homology"/>
<dbReference type="Gene3D" id="3.30.160.20">
    <property type="match status" value="1"/>
</dbReference>
<dbReference type="Proteomes" id="UP001208570">
    <property type="component" value="Unassembled WGS sequence"/>
</dbReference>
<dbReference type="PANTHER" id="PTHR11207:SF5">
    <property type="entry name" value="LARGE RIBOSOMAL SUBUNIT PROTEIN ML44"/>
    <property type="match status" value="1"/>
</dbReference>
<dbReference type="PROSITE" id="PS50137">
    <property type="entry name" value="DS_RBD"/>
    <property type="match status" value="1"/>
</dbReference>
<feature type="domain" description="DRBM" evidence="10">
    <location>
        <begin position="235"/>
        <end position="305"/>
    </location>
</feature>
<evidence type="ECO:0000256" key="3">
    <source>
        <dbReference type="ARBA" id="ARBA00022946"/>
    </source>
</evidence>
<evidence type="ECO:0000256" key="7">
    <source>
        <dbReference type="ARBA" id="ARBA00024034"/>
    </source>
</evidence>
<gene>
    <name evidence="12" type="ORF">LSH36_565g02058</name>
</gene>
<dbReference type="PANTHER" id="PTHR11207">
    <property type="entry name" value="RIBONUCLEASE III"/>
    <property type="match status" value="1"/>
</dbReference>
<keyword evidence="6" id="KW-0687">Ribonucleoprotein</keyword>
<keyword evidence="2 9" id="KW-0694">RNA-binding</keyword>
<keyword evidence="3" id="KW-0809">Transit peptide</keyword>
<dbReference type="Gene3D" id="1.10.1520.10">
    <property type="entry name" value="Ribonuclease III domain"/>
    <property type="match status" value="1"/>
</dbReference>
<dbReference type="InterPro" id="IPR044444">
    <property type="entry name" value="Ribosomal_mL44_DSRM_metazoa"/>
</dbReference>
<dbReference type="EMBL" id="JAODUP010000565">
    <property type="protein sequence ID" value="KAK2147181.1"/>
    <property type="molecule type" value="Genomic_DNA"/>
</dbReference>
<dbReference type="FunFam" id="3.30.160.20:FF:000037">
    <property type="entry name" value="39S ribosomal protein L44, mitochondrial"/>
    <property type="match status" value="1"/>
</dbReference>
<dbReference type="SUPFAM" id="SSF69065">
    <property type="entry name" value="RNase III domain-like"/>
    <property type="match status" value="1"/>
</dbReference>
<sequence>MAQSGYRILSCFYKTNSRLLNSGFTDHVFVTQVRGRKRWHRSLYKAFYWRRIEQGPEPERPRSAWINWNYDAEIFALGQRLKEDFTETTLKRALTHSSYIQKEKVLRKDLEMGDEVHLEDNCELVKKGEEFTNDYVKAYLRHSFPALPEEGICSISEYLQSDEMLAEIGRNIGIKDLILCAEFPPSTATLSQSLKAMIGGLVQDQGSHTAEHFVQDFIITMMVGKDVMEMWEIVNPMGVLQSVIQKQQHGDIESRLLYETGANTVLATYMVGVYSDKKLLGKGYGETLSIAEEMAARDALRKFFGITLNQEPLPFNEDGHRLEIDHRKINASIKDYLTPSQLQ</sequence>
<dbReference type="GO" id="GO:0004525">
    <property type="term" value="F:ribonuclease III activity"/>
    <property type="evidence" value="ECO:0007669"/>
    <property type="project" value="InterPro"/>
</dbReference>
<evidence type="ECO:0000313" key="13">
    <source>
        <dbReference type="Proteomes" id="UP001208570"/>
    </source>
</evidence>
<name>A0AAD9J661_9ANNE</name>
<keyword evidence="13" id="KW-1185">Reference proteome</keyword>
<dbReference type="GO" id="GO:0006396">
    <property type="term" value="P:RNA processing"/>
    <property type="evidence" value="ECO:0007669"/>
    <property type="project" value="InterPro"/>
</dbReference>
<reference evidence="12" key="1">
    <citation type="journal article" date="2023" name="Mol. Biol. Evol.">
        <title>Third-Generation Sequencing Reveals the Adaptive Role of the Epigenome in Three Deep-Sea Polychaetes.</title>
        <authorList>
            <person name="Perez M."/>
            <person name="Aroh O."/>
            <person name="Sun Y."/>
            <person name="Lan Y."/>
            <person name="Juniper S.K."/>
            <person name="Young C.R."/>
            <person name="Angers B."/>
            <person name="Qian P.Y."/>
        </authorList>
    </citation>
    <scope>NUCLEOTIDE SEQUENCE</scope>
    <source>
        <strain evidence="12">P08H-3</strain>
    </source>
</reference>
<dbReference type="AlphaFoldDB" id="A0AAD9J661"/>
<dbReference type="PROSITE" id="PS50142">
    <property type="entry name" value="RNASE_3_2"/>
    <property type="match status" value="1"/>
</dbReference>
<protein>
    <recommendedName>
        <fullName evidence="8">Large ribosomal subunit protein mL44</fullName>
    </recommendedName>
</protein>
<evidence type="ECO:0000256" key="4">
    <source>
        <dbReference type="ARBA" id="ARBA00022980"/>
    </source>
</evidence>
<dbReference type="GO" id="GO:0070125">
    <property type="term" value="P:mitochondrial translational elongation"/>
    <property type="evidence" value="ECO:0007669"/>
    <property type="project" value="TreeGrafter"/>
</dbReference>
<dbReference type="InterPro" id="IPR036389">
    <property type="entry name" value="RNase_III_sf"/>
</dbReference>
<evidence type="ECO:0000259" key="11">
    <source>
        <dbReference type="PROSITE" id="PS50142"/>
    </source>
</evidence>
<evidence type="ECO:0000313" key="12">
    <source>
        <dbReference type="EMBL" id="KAK2147181.1"/>
    </source>
</evidence>
<evidence type="ECO:0000256" key="1">
    <source>
        <dbReference type="ARBA" id="ARBA00004173"/>
    </source>
</evidence>
<evidence type="ECO:0000256" key="9">
    <source>
        <dbReference type="PROSITE-ProRule" id="PRU00266"/>
    </source>
</evidence>
<dbReference type="CDD" id="cd19874">
    <property type="entry name" value="DSRM_MRPL44"/>
    <property type="match status" value="1"/>
</dbReference>
<dbReference type="Pfam" id="PF22892">
    <property type="entry name" value="DSRM_MRPL44"/>
    <property type="match status" value="1"/>
</dbReference>
<keyword evidence="5" id="KW-0496">Mitochondrion</keyword>
<evidence type="ECO:0000256" key="8">
    <source>
        <dbReference type="ARBA" id="ARBA00035187"/>
    </source>
</evidence>
<feature type="domain" description="RNase III" evidence="11">
    <location>
        <begin position="77"/>
        <end position="206"/>
    </location>
</feature>
<comment type="similarity">
    <text evidence="7">Belongs to the ribonuclease III family. Mitochondrion-specific ribosomal protein mL44 subfamily.</text>
</comment>
<dbReference type="InterPro" id="IPR055189">
    <property type="entry name" value="RM44_endonuclase"/>
</dbReference>
<dbReference type="SUPFAM" id="SSF54768">
    <property type="entry name" value="dsRNA-binding domain-like"/>
    <property type="match status" value="1"/>
</dbReference>
<evidence type="ECO:0000256" key="6">
    <source>
        <dbReference type="ARBA" id="ARBA00023274"/>
    </source>
</evidence>
<evidence type="ECO:0000259" key="10">
    <source>
        <dbReference type="PROSITE" id="PS50137"/>
    </source>
</evidence>
<dbReference type="GO" id="GO:0070877">
    <property type="term" value="C:microprocessor complex"/>
    <property type="evidence" value="ECO:0007669"/>
    <property type="project" value="TreeGrafter"/>
</dbReference>
<keyword evidence="4" id="KW-0689">Ribosomal protein</keyword>
<evidence type="ECO:0000256" key="5">
    <source>
        <dbReference type="ARBA" id="ARBA00023128"/>
    </source>
</evidence>
<dbReference type="SMART" id="SM00535">
    <property type="entry name" value="RIBOc"/>
    <property type="match status" value="1"/>
</dbReference>
<dbReference type="CDD" id="cd00593">
    <property type="entry name" value="RIBOc"/>
    <property type="match status" value="1"/>
</dbReference>
<evidence type="ECO:0000256" key="2">
    <source>
        <dbReference type="ARBA" id="ARBA00022884"/>
    </source>
</evidence>
<dbReference type="InterPro" id="IPR014720">
    <property type="entry name" value="dsRBD_dom"/>
</dbReference>
<comment type="caution">
    <text evidence="12">The sequence shown here is derived from an EMBL/GenBank/DDBJ whole genome shotgun (WGS) entry which is preliminary data.</text>
</comment>
<accession>A0AAD9J661</accession>
<organism evidence="12 13">
    <name type="scientific">Paralvinella palmiformis</name>
    <dbReference type="NCBI Taxonomy" id="53620"/>
    <lineage>
        <taxon>Eukaryota</taxon>
        <taxon>Metazoa</taxon>
        <taxon>Spiralia</taxon>
        <taxon>Lophotrochozoa</taxon>
        <taxon>Annelida</taxon>
        <taxon>Polychaeta</taxon>
        <taxon>Sedentaria</taxon>
        <taxon>Canalipalpata</taxon>
        <taxon>Terebellida</taxon>
        <taxon>Terebelliformia</taxon>
        <taxon>Alvinellidae</taxon>
        <taxon>Paralvinella</taxon>
    </lineage>
</organism>
<dbReference type="GO" id="GO:0003725">
    <property type="term" value="F:double-stranded RNA binding"/>
    <property type="evidence" value="ECO:0007669"/>
    <property type="project" value="InterPro"/>
</dbReference>
<dbReference type="GO" id="GO:0005762">
    <property type="term" value="C:mitochondrial large ribosomal subunit"/>
    <property type="evidence" value="ECO:0007669"/>
    <property type="project" value="TreeGrafter"/>
</dbReference>
<dbReference type="Pfam" id="PF22935">
    <property type="entry name" value="RM44_endonuclase"/>
    <property type="match status" value="1"/>
</dbReference>